<evidence type="ECO:0008006" key="9">
    <source>
        <dbReference type="Google" id="ProtNLM"/>
    </source>
</evidence>
<comment type="similarity">
    <text evidence="5">Belongs to the cytochrome P450 family.</text>
</comment>
<evidence type="ECO:0000256" key="4">
    <source>
        <dbReference type="PIRSR" id="PIRSR602401-1"/>
    </source>
</evidence>
<dbReference type="CDD" id="cd11062">
    <property type="entry name" value="CYP58-like"/>
    <property type="match status" value="1"/>
</dbReference>
<dbReference type="AlphaFoldDB" id="A0AAV9WXY9"/>
<keyword evidence="6" id="KW-0472">Membrane</keyword>
<dbReference type="Proteomes" id="UP001365542">
    <property type="component" value="Unassembled WGS sequence"/>
</dbReference>
<dbReference type="PANTHER" id="PTHR24305:SF152">
    <property type="entry name" value="P450, PUTATIVE (EUROFUNG)-RELATED"/>
    <property type="match status" value="1"/>
</dbReference>
<keyword evidence="3 4" id="KW-0408">Iron</keyword>
<evidence type="ECO:0000256" key="5">
    <source>
        <dbReference type="RuleBase" id="RU000461"/>
    </source>
</evidence>
<organism evidence="7 8">
    <name type="scientific">Orbilia ellipsospora</name>
    <dbReference type="NCBI Taxonomy" id="2528407"/>
    <lineage>
        <taxon>Eukaryota</taxon>
        <taxon>Fungi</taxon>
        <taxon>Dikarya</taxon>
        <taxon>Ascomycota</taxon>
        <taxon>Pezizomycotina</taxon>
        <taxon>Orbiliomycetes</taxon>
        <taxon>Orbiliales</taxon>
        <taxon>Orbiliaceae</taxon>
        <taxon>Orbilia</taxon>
    </lineage>
</organism>
<keyword evidence="6" id="KW-0812">Transmembrane</keyword>
<keyword evidence="5" id="KW-0560">Oxidoreductase</keyword>
<dbReference type="PRINTS" id="PR00385">
    <property type="entry name" value="P450"/>
</dbReference>
<evidence type="ECO:0000256" key="2">
    <source>
        <dbReference type="ARBA" id="ARBA00022723"/>
    </source>
</evidence>
<comment type="cofactor">
    <cofactor evidence="1 4">
        <name>heme</name>
        <dbReference type="ChEBI" id="CHEBI:30413"/>
    </cofactor>
</comment>
<dbReference type="InterPro" id="IPR002401">
    <property type="entry name" value="Cyt_P450_E_grp-I"/>
</dbReference>
<evidence type="ECO:0000256" key="6">
    <source>
        <dbReference type="SAM" id="Phobius"/>
    </source>
</evidence>
<evidence type="ECO:0000256" key="3">
    <source>
        <dbReference type="ARBA" id="ARBA00023004"/>
    </source>
</evidence>
<evidence type="ECO:0000256" key="1">
    <source>
        <dbReference type="ARBA" id="ARBA00001971"/>
    </source>
</evidence>
<dbReference type="Pfam" id="PF00067">
    <property type="entry name" value="p450"/>
    <property type="match status" value="1"/>
</dbReference>
<keyword evidence="6" id="KW-1133">Transmembrane helix</keyword>
<keyword evidence="5" id="KW-0503">Monooxygenase</keyword>
<proteinExistence type="inferred from homology"/>
<evidence type="ECO:0000313" key="8">
    <source>
        <dbReference type="Proteomes" id="UP001365542"/>
    </source>
</evidence>
<sequence>MAFHTDMSSYTSINQDFEPLMLKLRELLNYFFSLSVPVKLLYIFAFYTVFFTLIYIPIRFVYRAYFDPLSKIPGPKWVLISGSYNKLYWDVLPGKGYGELHSYILKLHQQYGHIVRTGPRWVAINDIELYQEVYKVNSRFAKNPHFYNHPIGNESVAELVNIHEAADRRAAYNPYFSKQAIRKFEEPIQEKVSYFLDRIEAVGDKIPLDRAFRCLMADVITTYSYGKNADALSHPEFHPDVLLAFSVALGSLGFQNTFPITVTCLEWLLDHGLPRFLLPRPVKNTVRFVEECRDIIMALKGKYSKGEKDVHTIFAETFEDDEKSGRKALTYRQLQQDAVLIFSAGADTTAHGLTTLVYHLVQNPHIEEMLLNELKGIMPSPTSEITETVADGLPILTAVIKETLRISQGIPSCLPRDVPAGGVDFLGYHLPATTTLQFPAFTYHNSPDIFPDPTKWDPTRWLVGDTREMEKYWIPFGRGSRICLGLNLAWSELLVTSARLVRRFEMGFAEDFKHEDMEWKAVFIPVTKGRLSIWVKRREE</sequence>
<name>A0AAV9WXY9_9PEZI</name>
<protein>
    <recommendedName>
        <fullName evidence="9">Cytochrome P450</fullName>
    </recommendedName>
</protein>
<reference evidence="7 8" key="1">
    <citation type="submission" date="2019-10" db="EMBL/GenBank/DDBJ databases">
        <authorList>
            <person name="Palmer J.M."/>
        </authorList>
    </citation>
    <scope>NUCLEOTIDE SEQUENCE [LARGE SCALE GENOMIC DNA]</scope>
    <source>
        <strain evidence="7 8">TWF694</strain>
    </source>
</reference>
<comment type="caution">
    <text evidence="7">The sequence shown here is derived from an EMBL/GenBank/DDBJ whole genome shotgun (WGS) entry which is preliminary data.</text>
</comment>
<dbReference type="SUPFAM" id="SSF48264">
    <property type="entry name" value="Cytochrome P450"/>
    <property type="match status" value="1"/>
</dbReference>
<feature type="binding site" description="axial binding residue" evidence="4">
    <location>
        <position position="483"/>
    </location>
    <ligand>
        <name>heme</name>
        <dbReference type="ChEBI" id="CHEBI:30413"/>
    </ligand>
    <ligandPart>
        <name>Fe</name>
        <dbReference type="ChEBI" id="CHEBI:18248"/>
    </ligandPart>
</feature>
<gene>
    <name evidence="7" type="ORF">TWF694_004632</name>
</gene>
<accession>A0AAV9WXY9</accession>
<dbReference type="InterPro" id="IPR001128">
    <property type="entry name" value="Cyt_P450"/>
</dbReference>
<dbReference type="GO" id="GO:0005506">
    <property type="term" value="F:iron ion binding"/>
    <property type="evidence" value="ECO:0007669"/>
    <property type="project" value="InterPro"/>
</dbReference>
<dbReference type="Gene3D" id="1.10.630.10">
    <property type="entry name" value="Cytochrome P450"/>
    <property type="match status" value="1"/>
</dbReference>
<keyword evidence="4 5" id="KW-0349">Heme</keyword>
<dbReference type="GO" id="GO:0016705">
    <property type="term" value="F:oxidoreductase activity, acting on paired donors, with incorporation or reduction of molecular oxygen"/>
    <property type="evidence" value="ECO:0007669"/>
    <property type="project" value="InterPro"/>
</dbReference>
<dbReference type="InterPro" id="IPR036396">
    <property type="entry name" value="Cyt_P450_sf"/>
</dbReference>
<dbReference type="GO" id="GO:0020037">
    <property type="term" value="F:heme binding"/>
    <property type="evidence" value="ECO:0007669"/>
    <property type="project" value="InterPro"/>
</dbReference>
<keyword evidence="2 4" id="KW-0479">Metal-binding</keyword>
<dbReference type="PRINTS" id="PR00463">
    <property type="entry name" value="EP450I"/>
</dbReference>
<dbReference type="PANTHER" id="PTHR24305">
    <property type="entry name" value="CYTOCHROME P450"/>
    <property type="match status" value="1"/>
</dbReference>
<dbReference type="EMBL" id="JAVHJO010000015">
    <property type="protein sequence ID" value="KAK6527650.1"/>
    <property type="molecule type" value="Genomic_DNA"/>
</dbReference>
<keyword evidence="8" id="KW-1185">Reference proteome</keyword>
<dbReference type="InterPro" id="IPR050121">
    <property type="entry name" value="Cytochrome_P450_monoxygenase"/>
</dbReference>
<evidence type="ECO:0000313" key="7">
    <source>
        <dbReference type="EMBL" id="KAK6527650.1"/>
    </source>
</evidence>
<dbReference type="InterPro" id="IPR017972">
    <property type="entry name" value="Cyt_P450_CS"/>
</dbReference>
<dbReference type="GO" id="GO:0004497">
    <property type="term" value="F:monooxygenase activity"/>
    <property type="evidence" value="ECO:0007669"/>
    <property type="project" value="UniProtKB-KW"/>
</dbReference>
<feature type="transmembrane region" description="Helical" evidence="6">
    <location>
        <begin position="40"/>
        <end position="62"/>
    </location>
</feature>
<dbReference type="PROSITE" id="PS00086">
    <property type="entry name" value="CYTOCHROME_P450"/>
    <property type="match status" value="1"/>
</dbReference>